<name>A0A0E3SGY5_9EURY</name>
<dbReference type="PANTHER" id="PTHR42794">
    <property type="entry name" value="HEMIN IMPORT ATP-BINDING PROTEIN HMUV"/>
    <property type="match status" value="1"/>
</dbReference>
<dbReference type="SMART" id="SM00382">
    <property type="entry name" value="AAA"/>
    <property type="match status" value="1"/>
</dbReference>
<evidence type="ECO:0000256" key="5">
    <source>
        <dbReference type="ARBA" id="ARBA00058960"/>
    </source>
</evidence>
<evidence type="ECO:0000256" key="8">
    <source>
        <dbReference type="ARBA" id="ARBA00077139"/>
    </source>
</evidence>
<dbReference type="InterPro" id="IPR003439">
    <property type="entry name" value="ABC_transporter-like_ATP-bd"/>
</dbReference>
<evidence type="ECO:0000259" key="9">
    <source>
        <dbReference type="PROSITE" id="PS50893"/>
    </source>
</evidence>
<dbReference type="InterPro" id="IPR027417">
    <property type="entry name" value="P-loop_NTPase"/>
</dbReference>
<gene>
    <name evidence="10" type="ORF">MSHOH_2420</name>
</gene>
<comment type="catalytic activity">
    <reaction evidence="4">
        <text>an R-cob(III)alamin(out) + ATP + H2O = an R-cob(III)alamin(in) + ADP + phosphate + H(+)</text>
        <dbReference type="Rhea" id="RHEA:17873"/>
        <dbReference type="ChEBI" id="CHEBI:15377"/>
        <dbReference type="ChEBI" id="CHEBI:15378"/>
        <dbReference type="ChEBI" id="CHEBI:30616"/>
        <dbReference type="ChEBI" id="CHEBI:43474"/>
        <dbReference type="ChEBI" id="CHEBI:140785"/>
        <dbReference type="ChEBI" id="CHEBI:456216"/>
        <dbReference type="EC" id="7.6.2.8"/>
    </reaction>
</comment>
<dbReference type="OrthoDB" id="24644at2157"/>
<proteinExistence type="predicted"/>
<comment type="function">
    <text evidence="5">Required for corrinoid utilization. Probably part of the ABC transporter complex BtuCDF involved in cobalamin (vitamin B12) import. Probably responsible for energy coupling to the transport system.</text>
</comment>
<feature type="domain" description="ABC transporter" evidence="9">
    <location>
        <begin position="4"/>
        <end position="237"/>
    </location>
</feature>
<evidence type="ECO:0000256" key="3">
    <source>
        <dbReference type="ARBA" id="ARBA00022840"/>
    </source>
</evidence>
<protein>
    <recommendedName>
        <fullName evidence="7">Cobalamin import ATP-binding protein BtuD</fullName>
        <ecNumber evidence="6">7.6.2.8</ecNumber>
    </recommendedName>
    <alternativeName>
        <fullName evidence="8">Vitamin B12-transporting ATPase</fullName>
    </alternativeName>
</protein>
<dbReference type="PROSITE" id="PS50893">
    <property type="entry name" value="ABC_TRANSPORTER_2"/>
    <property type="match status" value="1"/>
</dbReference>
<dbReference type="GO" id="GO:0005524">
    <property type="term" value="F:ATP binding"/>
    <property type="evidence" value="ECO:0007669"/>
    <property type="project" value="UniProtKB-KW"/>
</dbReference>
<sequence length="264" mass="29138">MVKVDINQVSFSYPSADVLHDVTFQIGPGEITGIVGPNGSGKSTLIKCIDTILKPKGSILLDGTNVLKMDPVERARNISLVPQYETSAMDSTVFETVLMGRRPHSAWRIRNEDINKVAEVLECFGLTDMAMQKFVSLSGGQKQITMLARAICQEPKFLLLDEPTAALDIKNQLEVLDVIRKLVKERNMAAIIAIHDLNLGSRYADSIVMLKEGMIFSKGKADELYTSDMIEKVYGVESVVLEVLGKPHVIPVSPMKKESFDLAE</sequence>
<keyword evidence="11" id="KW-1185">Reference proteome</keyword>
<evidence type="ECO:0000313" key="10">
    <source>
        <dbReference type="EMBL" id="AKB78903.1"/>
    </source>
</evidence>
<dbReference type="GO" id="GO:0016887">
    <property type="term" value="F:ATP hydrolysis activity"/>
    <property type="evidence" value="ECO:0007669"/>
    <property type="project" value="InterPro"/>
</dbReference>
<keyword evidence="1" id="KW-0813">Transport</keyword>
<dbReference type="HOGENOM" id="CLU_000604_1_11_2"/>
<dbReference type="SUPFAM" id="SSF52540">
    <property type="entry name" value="P-loop containing nucleoside triphosphate hydrolases"/>
    <property type="match status" value="1"/>
</dbReference>
<accession>A0A0E3SGY5</accession>
<dbReference type="FunFam" id="3.40.50.300:FF:000134">
    <property type="entry name" value="Iron-enterobactin ABC transporter ATP-binding protein"/>
    <property type="match status" value="1"/>
</dbReference>
<dbReference type="Pfam" id="PF00005">
    <property type="entry name" value="ABC_tran"/>
    <property type="match status" value="1"/>
</dbReference>
<dbReference type="RefSeq" id="WP_048140200.1">
    <property type="nucleotide sequence ID" value="NZ_CP009516.1"/>
</dbReference>
<dbReference type="STRING" id="1434110.MSHOH_2420"/>
<evidence type="ECO:0000256" key="6">
    <source>
        <dbReference type="ARBA" id="ARBA00066387"/>
    </source>
</evidence>
<dbReference type="PATRIC" id="fig|1434110.4.peg.3110"/>
<dbReference type="EC" id="7.6.2.8" evidence="6"/>
<evidence type="ECO:0000313" key="11">
    <source>
        <dbReference type="Proteomes" id="UP000033101"/>
    </source>
</evidence>
<evidence type="ECO:0000256" key="7">
    <source>
        <dbReference type="ARBA" id="ARBA00073649"/>
    </source>
</evidence>
<dbReference type="GO" id="GO:0015420">
    <property type="term" value="F:ABC-type vitamin B12 transporter activity"/>
    <property type="evidence" value="ECO:0007669"/>
    <property type="project" value="UniProtKB-EC"/>
</dbReference>
<dbReference type="GeneID" id="24831697"/>
<evidence type="ECO:0000256" key="2">
    <source>
        <dbReference type="ARBA" id="ARBA00022741"/>
    </source>
</evidence>
<dbReference type="EMBL" id="CP009516">
    <property type="protein sequence ID" value="AKB78903.1"/>
    <property type="molecule type" value="Genomic_DNA"/>
</dbReference>
<keyword evidence="2" id="KW-0547">Nucleotide-binding</keyword>
<dbReference type="KEGG" id="mhor:MSHOH_2420"/>
<keyword evidence="3" id="KW-0067">ATP-binding</keyword>
<dbReference type="CDD" id="cd03214">
    <property type="entry name" value="ABC_Iron-Siderophores_B12_Hemin"/>
    <property type="match status" value="1"/>
</dbReference>
<dbReference type="InterPro" id="IPR003593">
    <property type="entry name" value="AAA+_ATPase"/>
</dbReference>
<dbReference type="PANTHER" id="PTHR42794:SF2">
    <property type="entry name" value="ABC TRANSPORTER ATP-BINDING PROTEIN"/>
    <property type="match status" value="1"/>
</dbReference>
<reference evidence="10 11" key="1">
    <citation type="submission" date="2014-07" db="EMBL/GenBank/DDBJ databases">
        <title>Methanogenic archaea and the global carbon cycle.</title>
        <authorList>
            <person name="Henriksen J.R."/>
            <person name="Luke J."/>
            <person name="Reinhart S."/>
            <person name="Benedict M.N."/>
            <person name="Youngblut N.D."/>
            <person name="Metcalf M.E."/>
            <person name="Whitaker R.J."/>
            <person name="Metcalf W.W."/>
        </authorList>
    </citation>
    <scope>NUCLEOTIDE SEQUENCE [LARGE SCALE GENOMIC DNA]</scope>
    <source>
        <strain evidence="10 11">HB-1</strain>
    </source>
</reference>
<organism evidence="10 11">
    <name type="scientific">Methanosarcina horonobensis HB-1 = JCM 15518</name>
    <dbReference type="NCBI Taxonomy" id="1434110"/>
    <lineage>
        <taxon>Archaea</taxon>
        <taxon>Methanobacteriati</taxon>
        <taxon>Methanobacteriota</taxon>
        <taxon>Stenosarchaea group</taxon>
        <taxon>Methanomicrobia</taxon>
        <taxon>Methanosarcinales</taxon>
        <taxon>Methanosarcinaceae</taxon>
        <taxon>Methanosarcina</taxon>
    </lineage>
</organism>
<evidence type="ECO:0000256" key="1">
    <source>
        <dbReference type="ARBA" id="ARBA00022448"/>
    </source>
</evidence>
<dbReference type="Proteomes" id="UP000033101">
    <property type="component" value="Chromosome"/>
</dbReference>
<dbReference type="AlphaFoldDB" id="A0A0E3SGY5"/>
<dbReference type="Gene3D" id="3.40.50.300">
    <property type="entry name" value="P-loop containing nucleotide triphosphate hydrolases"/>
    <property type="match status" value="1"/>
</dbReference>
<evidence type="ECO:0000256" key="4">
    <source>
        <dbReference type="ARBA" id="ARBA00050590"/>
    </source>
</evidence>